<evidence type="ECO:0000313" key="2">
    <source>
        <dbReference type="Proteomes" id="UP001598130"/>
    </source>
</evidence>
<dbReference type="InterPro" id="IPR006311">
    <property type="entry name" value="TAT_signal"/>
</dbReference>
<dbReference type="EMBL" id="JAOTJD010000001">
    <property type="protein sequence ID" value="MFD3262536.1"/>
    <property type="molecule type" value="Genomic_DNA"/>
</dbReference>
<accession>A0ABW6CLC0</accession>
<keyword evidence="2" id="KW-1185">Reference proteome</keyword>
<organism evidence="1 2">
    <name type="scientific">Phenylobacterium ferrooxidans</name>
    <dbReference type="NCBI Taxonomy" id="2982689"/>
    <lineage>
        <taxon>Bacteria</taxon>
        <taxon>Pseudomonadati</taxon>
        <taxon>Pseudomonadota</taxon>
        <taxon>Alphaproteobacteria</taxon>
        <taxon>Caulobacterales</taxon>
        <taxon>Caulobacteraceae</taxon>
        <taxon>Phenylobacterium</taxon>
    </lineage>
</organism>
<comment type="caution">
    <text evidence="1">The sequence shown here is derived from an EMBL/GenBank/DDBJ whole genome shotgun (WGS) entry which is preliminary data.</text>
</comment>
<dbReference type="InterPro" id="IPR000415">
    <property type="entry name" value="Nitroreductase-like"/>
</dbReference>
<evidence type="ECO:0000313" key="1">
    <source>
        <dbReference type="EMBL" id="MFD3262536.1"/>
    </source>
</evidence>
<dbReference type="NCBIfam" id="NF047509">
    <property type="entry name" value="Rv3131_FMN_oxido"/>
    <property type="match status" value="1"/>
</dbReference>
<dbReference type="Gene3D" id="3.40.109.10">
    <property type="entry name" value="NADH Oxidase"/>
    <property type="match status" value="1"/>
</dbReference>
<dbReference type="Proteomes" id="UP001598130">
    <property type="component" value="Unassembled WGS sequence"/>
</dbReference>
<evidence type="ECO:0008006" key="3">
    <source>
        <dbReference type="Google" id="ProtNLM"/>
    </source>
</evidence>
<dbReference type="PROSITE" id="PS51318">
    <property type="entry name" value="TAT"/>
    <property type="match status" value="1"/>
</dbReference>
<reference evidence="1 2" key="1">
    <citation type="submission" date="2022-09" db="EMBL/GenBank/DDBJ databases">
        <title>New species of Phenylobacterium.</title>
        <authorList>
            <person name="Mieszkin S."/>
        </authorList>
    </citation>
    <scope>NUCLEOTIDE SEQUENCE [LARGE SCALE GENOMIC DNA]</scope>
    <source>
        <strain evidence="1 2">HK31-G</strain>
    </source>
</reference>
<gene>
    <name evidence="1" type="ORF">OCL97_00995</name>
</gene>
<name>A0ABW6CLC0_9CAUL</name>
<sequence>MEMAMERRRFLSLMGGGVLAGATAGAVGFALTREPKLALAPWSAAGRRDDVRLGALSYAILAPNPHNRQPWLADVRTPGQVTLHVDRTRLLPHTDPLNRQITIGLGCFLELMVMAAAEAGDRVDLELFPDGETPQGLTSGRVAIARFVRDGTVRPDPLFAHVLARRTNKEPFDTARLVDPAVVPRILAAARHGPAVDASLAPTSVAALRSLTERALRIEIATPRTYRESVDLFRIGRAEVEANPDGIDFTGVVFEGLARVGQFDRQVALDPKSMAYQQGVGAVIENAASATGHVWMVSAQNRRIDQIAAGRDWVRMNLAATRESVGWHPLSQALQEFPEMAGPYREAHARLAPRGGTVQMLCRIGHGAAVGPSPRWPLEAKLVAA</sequence>
<protein>
    <recommendedName>
        <fullName evidence="3">Twin-arginine translocation pathway signal protein</fullName>
    </recommendedName>
</protein>
<proteinExistence type="predicted"/>